<accession>A0A378BI14</accession>
<keyword evidence="1" id="KW-0378">Hydrolase</keyword>
<sequence length="66" mass="7045">MVAAAWKPAAAGQTELTHQDLQQGVILLGVAGMMDPPRPEAITAIADCLHAGIRVKMIPATTRKRR</sequence>
<evidence type="ECO:0000313" key="2">
    <source>
        <dbReference type="Proteomes" id="UP000255192"/>
    </source>
</evidence>
<dbReference type="EMBL" id="UGMD01000002">
    <property type="protein sequence ID" value="STV42284.1"/>
    <property type="molecule type" value="Genomic_DNA"/>
</dbReference>
<reference evidence="1 2" key="1">
    <citation type="submission" date="2018-06" db="EMBL/GenBank/DDBJ databases">
        <authorList>
            <consortium name="Pathogen Informatics"/>
            <person name="Doyle S."/>
        </authorList>
    </citation>
    <scope>NUCLEOTIDE SEQUENCE [LARGE SCALE GENOMIC DNA]</scope>
    <source>
        <strain evidence="1 2">NCTC204</strain>
    </source>
</reference>
<dbReference type="Gene3D" id="3.40.50.1000">
    <property type="entry name" value="HAD superfamily/HAD-like"/>
    <property type="match status" value="1"/>
</dbReference>
<dbReference type="EC" id="3.6.3.8" evidence="1"/>
<dbReference type="InterPro" id="IPR023299">
    <property type="entry name" value="ATPase_P-typ_cyto_dom_N"/>
</dbReference>
<dbReference type="InterPro" id="IPR023214">
    <property type="entry name" value="HAD_sf"/>
</dbReference>
<evidence type="ECO:0000313" key="1">
    <source>
        <dbReference type="EMBL" id="STV42284.1"/>
    </source>
</evidence>
<protein>
    <submittedName>
        <fullName evidence="1">Cation-transporting P-type ATPase</fullName>
        <ecNumber evidence="1">3.6.3.8</ecNumber>
    </submittedName>
</protein>
<dbReference type="GO" id="GO:0016787">
    <property type="term" value="F:hydrolase activity"/>
    <property type="evidence" value="ECO:0007669"/>
    <property type="project" value="UniProtKB-KW"/>
</dbReference>
<name>A0A378BI14_KLEPN</name>
<dbReference type="GO" id="GO:0000166">
    <property type="term" value="F:nucleotide binding"/>
    <property type="evidence" value="ECO:0007669"/>
    <property type="project" value="InterPro"/>
</dbReference>
<dbReference type="Gene3D" id="3.40.1110.10">
    <property type="entry name" value="Calcium-transporting ATPase, cytoplasmic domain N"/>
    <property type="match status" value="1"/>
</dbReference>
<organism evidence="1 2">
    <name type="scientific">Klebsiella pneumoniae</name>
    <dbReference type="NCBI Taxonomy" id="573"/>
    <lineage>
        <taxon>Bacteria</taxon>
        <taxon>Pseudomonadati</taxon>
        <taxon>Pseudomonadota</taxon>
        <taxon>Gammaproteobacteria</taxon>
        <taxon>Enterobacterales</taxon>
        <taxon>Enterobacteriaceae</taxon>
        <taxon>Klebsiella/Raoultella group</taxon>
        <taxon>Klebsiella</taxon>
        <taxon>Klebsiella pneumoniae complex</taxon>
    </lineage>
</organism>
<proteinExistence type="predicted"/>
<dbReference type="AlphaFoldDB" id="A0A378BI14"/>
<dbReference type="Proteomes" id="UP000255192">
    <property type="component" value="Unassembled WGS sequence"/>
</dbReference>
<gene>
    <name evidence="1" type="primary">yloB_2</name>
    <name evidence="1" type="ORF">NCTC204_06632</name>
</gene>